<organism evidence="1 2">
    <name type="scientific">Lecanicillium saksenae</name>
    <dbReference type="NCBI Taxonomy" id="468837"/>
    <lineage>
        <taxon>Eukaryota</taxon>
        <taxon>Fungi</taxon>
        <taxon>Dikarya</taxon>
        <taxon>Ascomycota</taxon>
        <taxon>Pezizomycotina</taxon>
        <taxon>Sordariomycetes</taxon>
        <taxon>Hypocreomycetidae</taxon>
        <taxon>Hypocreales</taxon>
        <taxon>Cordycipitaceae</taxon>
        <taxon>Lecanicillium</taxon>
    </lineage>
</organism>
<evidence type="ECO:0000313" key="2">
    <source>
        <dbReference type="Proteomes" id="UP001148737"/>
    </source>
</evidence>
<comment type="caution">
    <text evidence="1">The sequence shown here is derived from an EMBL/GenBank/DDBJ whole genome shotgun (WGS) entry which is preliminary data.</text>
</comment>
<sequence>MMPRFQLWAVTALIGLNIATVTAADAGCVPTCVNDIQNPLFAKFGCDKADDPPCLCRSQDFIDAVGDCSKKCNPSLSLDEFRQGLTASVPNRFCVDHANEMPNPRNLGPESSAPASTSTPASTAPPSTSSASPTSTSTPVSTSTTLATSTTSGTHTSGTSTSGSATSSHTSTTTSAAAGETSSAAATPVPANGISSGAAAGIGIGVAIVVVAVAVIAFCLLRKRKGPAAPRHSMEISKPLPGSGRTYPAREDRDRDRDSYDKYGNDIEMTSNRYEDMVPSQQPRTMV</sequence>
<dbReference type="EMBL" id="JANAKD010000059">
    <property type="protein sequence ID" value="KAJ3498288.1"/>
    <property type="molecule type" value="Genomic_DNA"/>
</dbReference>
<protein>
    <submittedName>
        <fullName evidence="1">Uncharacterized protein</fullName>
    </submittedName>
</protein>
<evidence type="ECO:0000313" key="1">
    <source>
        <dbReference type="EMBL" id="KAJ3498288.1"/>
    </source>
</evidence>
<proteinExistence type="predicted"/>
<gene>
    <name evidence="1" type="ORF">NLG97_g1243</name>
</gene>
<accession>A0ACC1R6X5</accession>
<reference evidence="1" key="1">
    <citation type="submission" date="2022-07" db="EMBL/GenBank/DDBJ databases">
        <title>Genome Sequence of Lecanicillium saksenae.</title>
        <authorList>
            <person name="Buettner E."/>
        </authorList>
    </citation>
    <scope>NUCLEOTIDE SEQUENCE</scope>
    <source>
        <strain evidence="1">VT-O1</strain>
    </source>
</reference>
<dbReference type="Proteomes" id="UP001148737">
    <property type="component" value="Unassembled WGS sequence"/>
</dbReference>
<name>A0ACC1R6X5_9HYPO</name>
<keyword evidence="2" id="KW-1185">Reference proteome</keyword>